<dbReference type="InterPro" id="IPR000873">
    <property type="entry name" value="AMP-dep_synth/lig_dom"/>
</dbReference>
<evidence type="ECO:0000313" key="6">
    <source>
        <dbReference type="EMBL" id="KAG2950912.1"/>
    </source>
</evidence>
<name>A0A8T1BN52_9STRA</name>
<gene>
    <name evidence="5" type="ORF">PC115_g15373</name>
    <name evidence="6" type="ORF">PC117_g4015</name>
    <name evidence="7" type="ORF">PC118_g3367</name>
</gene>
<protein>
    <submittedName>
        <fullName evidence="5">Uncharacterized protein</fullName>
    </submittedName>
</protein>
<evidence type="ECO:0000256" key="1">
    <source>
        <dbReference type="ARBA" id="ARBA00006432"/>
    </source>
</evidence>
<dbReference type="CDD" id="cd05911">
    <property type="entry name" value="Firefly_Luc_like"/>
    <property type="match status" value="2"/>
</dbReference>
<dbReference type="EMBL" id="RCMI01000623">
    <property type="protein sequence ID" value="KAG2903285.1"/>
    <property type="molecule type" value="Genomic_DNA"/>
</dbReference>
<dbReference type="VEuPathDB" id="FungiDB:PC110_g5759"/>
<dbReference type="EMBL" id="RCMK01000061">
    <property type="protein sequence ID" value="KAG2950912.1"/>
    <property type="molecule type" value="Genomic_DNA"/>
</dbReference>
<dbReference type="Gene3D" id="3.40.50.12780">
    <property type="entry name" value="N-terminal domain of ligase-like"/>
    <property type="match status" value="2"/>
</dbReference>
<feature type="domain" description="AMP-dependent synthetase/ligase" evidence="3">
    <location>
        <begin position="23"/>
        <end position="383"/>
    </location>
</feature>
<dbReference type="VEuPathDB" id="FungiDB:PC110_g5760"/>
<evidence type="ECO:0000313" key="8">
    <source>
        <dbReference type="Proteomes" id="UP000774804"/>
    </source>
</evidence>
<dbReference type="InterPro" id="IPR045851">
    <property type="entry name" value="AMP-bd_C_sf"/>
</dbReference>
<dbReference type="GO" id="GO:0016405">
    <property type="term" value="F:CoA-ligase activity"/>
    <property type="evidence" value="ECO:0007669"/>
    <property type="project" value="TreeGrafter"/>
</dbReference>
<dbReference type="AlphaFoldDB" id="A0A8T1BN52"/>
<sequence length="1124" mass="123310">MIFRSRLPTLPIPNDASIWKVVEDHARTIGNKKAFICGITEKSLTFAELLEQSTKVCAGLAANGLKKGDVVILHSFNCLEYVVVFLALNRLGAIVSPSSPLFNGRELAGQIEIAEAVAVISHKKFAKVAVEAAGLRRLPLSQVYTLGQAEGPSGLKSIEGLIAQNLPFPNIPPIDTNQVVALPFSSGTTGRPKGVELTARAMYACGILPAYREDDLEYVLGMLPFFHIMATMIFHVTIYKGVTMVVLPGFDPETFLRSVAKYKMTKLNLAPPLVTFLAKHPIVDKYDLSHVTHVGSGGAPLGKEVEHAVMQRLGIQVLQGYGMTEFAGCATSSYPTTYRDGASGTLHPNTELKVKDLETDEDLGVNQTGELLFRTPALMKGYYKNPEANRVTFTTDGFVRTGDVGYIDEDGYIFIVDRLKELIKYKGHQVAPAEVEDVVNSHPKVSDSGCVRGFDPATGEEIPKAFVVLKEGEKLSEEELMEYVAGKVTGYKRVREVEFIDVIPKSLSGKILRRELQIRQNEKIKAMQSRLVIHAISKLVQFKGPSCFLSKTLDCHTTRQLIVARFTFQFAFSEPNFIVTIVNLSSMAIIFKSPYPDVAIPDDAAVWNKLEQHARENGDKPALVCGMSERTLTFAEVFNLAQRICAGLFASGIKKGDIVILHSFNCLEYPIVFLALNRLGAICSPSSPLFNSDELADQIRASKASAVISHVAFGEVAVQAAGRTDIPLNRMFTLGHPKGVPGLQTIEALVALNLPFPTLPSINPDDVVLLPFSSGTTDRPKGVELTARSMYACGARVSALDVDADHILAVLPFFHIAATMIFHVTIFKRIAMIVLPRFEPGSFLRAIENFKLDTVYVVPPIIQFLAKHPLVDKYDLSSLNRLASGAAPLGDELVDAIQNRLELPVLQSYGMTELAGSATHSSRTEYRKGASGKLLPNTELRVRCIETGVDLPVNQRGELVIRSPGAMKGYFNNPEATRETFTDDGFICTGDVGYIDQDGYIFIVDRLKELIKYKGHQVAPAELEDVVNSHPQVADSCCVRGIDLATGDEIPKVFVVRKFNEDEPITPSALMGFVASKVASFKRVREVEFIDAIPKSASGKILRRKLQLEQDKKVVEARSIRSRL</sequence>
<feature type="domain" description="AMP-binding enzyme C-terminal" evidence="4">
    <location>
        <begin position="1022"/>
        <end position="1100"/>
    </location>
</feature>
<dbReference type="Pfam" id="PF13193">
    <property type="entry name" value="AMP-binding_C"/>
    <property type="match status" value="2"/>
</dbReference>
<evidence type="ECO:0000259" key="3">
    <source>
        <dbReference type="Pfam" id="PF00501"/>
    </source>
</evidence>
<evidence type="ECO:0000313" key="5">
    <source>
        <dbReference type="EMBL" id="KAG2903285.1"/>
    </source>
</evidence>
<feature type="domain" description="AMP-dependent synthetase/ligase" evidence="3">
    <location>
        <begin position="610"/>
        <end position="971"/>
    </location>
</feature>
<reference evidence="5" key="1">
    <citation type="submission" date="2018-10" db="EMBL/GenBank/DDBJ databases">
        <title>Effector identification in a new, highly contiguous assembly of the strawberry crown rot pathogen Phytophthora cactorum.</title>
        <authorList>
            <person name="Armitage A.D."/>
            <person name="Nellist C.F."/>
            <person name="Bates H."/>
            <person name="Vickerstaff R.J."/>
            <person name="Harrison R.J."/>
        </authorList>
    </citation>
    <scope>NUCLEOTIDE SEQUENCE</scope>
    <source>
        <strain evidence="5">4032</strain>
        <strain evidence="6">4040</strain>
        <strain evidence="7">P415</strain>
    </source>
</reference>
<dbReference type="InterPro" id="IPR025110">
    <property type="entry name" value="AMP-bd_C"/>
</dbReference>
<dbReference type="Proteomes" id="UP000736787">
    <property type="component" value="Unassembled WGS sequence"/>
</dbReference>
<evidence type="ECO:0000259" key="4">
    <source>
        <dbReference type="Pfam" id="PF13193"/>
    </source>
</evidence>
<dbReference type="PANTHER" id="PTHR24096">
    <property type="entry name" value="LONG-CHAIN-FATTY-ACID--COA LIGASE"/>
    <property type="match status" value="1"/>
</dbReference>
<proteinExistence type="inferred from homology"/>
<organism evidence="5 8">
    <name type="scientific">Phytophthora cactorum</name>
    <dbReference type="NCBI Taxonomy" id="29920"/>
    <lineage>
        <taxon>Eukaryota</taxon>
        <taxon>Sar</taxon>
        <taxon>Stramenopiles</taxon>
        <taxon>Oomycota</taxon>
        <taxon>Peronosporomycetes</taxon>
        <taxon>Peronosporales</taxon>
        <taxon>Peronosporaceae</taxon>
        <taxon>Phytophthora</taxon>
    </lineage>
</organism>
<accession>A0A8T1BN52</accession>
<dbReference type="InterPro" id="IPR042099">
    <property type="entry name" value="ANL_N_sf"/>
</dbReference>
<dbReference type="Gene3D" id="3.30.300.30">
    <property type="match status" value="2"/>
</dbReference>
<dbReference type="PANTHER" id="PTHR24096:SF149">
    <property type="entry name" value="AMP-BINDING DOMAIN-CONTAINING PROTEIN-RELATED"/>
    <property type="match status" value="1"/>
</dbReference>
<dbReference type="PROSITE" id="PS00455">
    <property type="entry name" value="AMP_BINDING"/>
    <property type="match status" value="1"/>
</dbReference>
<comment type="similarity">
    <text evidence="1">Belongs to the ATP-dependent AMP-binding enzyme family.</text>
</comment>
<evidence type="ECO:0000313" key="7">
    <source>
        <dbReference type="EMBL" id="KAG2994757.1"/>
    </source>
</evidence>
<comment type="caution">
    <text evidence="5">The sequence shown here is derived from an EMBL/GenBank/DDBJ whole genome shotgun (WGS) entry which is preliminary data.</text>
</comment>
<dbReference type="SUPFAM" id="SSF56801">
    <property type="entry name" value="Acetyl-CoA synthetase-like"/>
    <property type="match status" value="2"/>
</dbReference>
<feature type="domain" description="AMP-binding enzyme C-terminal" evidence="4">
    <location>
        <begin position="434"/>
        <end position="510"/>
    </location>
</feature>
<dbReference type="FunFam" id="3.40.50.12780:FF:000003">
    <property type="entry name" value="Long-chain-fatty-acid--CoA ligase FadD"/>
    <property type="match status" value="2"/>
</dbReference>
<dbReference type="Proteomes" id="UP000697107">
    <property type="component" value="Unassembled WGS sequence"/>
</dbReference>
<dbReference type="Proteomes" id="UP000774804">
    <property type="component" value="Unassembled WGS sequence"/>
</dbReference>
<dbReference type="EMBL" id="RCML01000056">
    <property type="protein sequence ID" value="KAG2994757.1"/>
    <property type="molecule type" value="Genomic_DNA"/>
</dbReference>
<dbReference type="Pfam" id="PF00501">
    <property type="entry name" value="AMP-binding"/>
    <property type="match status" value="2"/>
</dbReference>
<keyword evidence="2" id="KW-0436">Ligase</keyword>
<evidence type="ECO:0000256" key="2">
    <source>
        <dbReference type="ARBA" id="ARBA00022598"/>
    </source>
</evidence>
<dbReference type="InterPro" id="IPR020845">
    <property type="entry name" value="AMP-binding_CS"/>
</dbReference>